<dbReference type="Gene3D" id="2.70.70.10">
    <property type="entry name" value="Glucose Permease (Domain IIA)"/>
    <property type="match status" value="1"/>
</dbReference>
<keyword evidence="3" id="KW-0479">Metal-binding</keyword>
<dbReference type="RefSeq" id="WP_107845981.1">
    <property type="nucleotide sequence ID" value="NZ_QBKS01000001.1"/>
</dbReference>
<dbReference type="PANTHER" id="PTHR21666">
    <property type="entry name" value="PEPTIDASE-RELATED"/>
    <property type="match status" value="1"/>
</dbReference>
<dbReference type="Proteomes" id="UP000243978">
    <property type="component" value="Unassembled WGS sequence"/>
</dbReference>
<keyword evidence="5" id="KW-0862">Zinc</keyword>
<keyword evidence="7" id="KW-0175">Coiled coil</keyword>
<dbReference type="InterPro" id="IPR011055">
    <property type="entry name" value="Dup_hybrid_motif"/>
</dbReference>
<feature type="domain" description="M23ase beta-sheet core" evidence="9">
    <location>
        <begin position="259"/>
        <end position="366"/>
    </location>
</feature>
<evidence type="ECO:0000256" key="4">
    <source>
        <dbReference type="ARBA" id="ARBA00022801"/>
    </source>
</evidence>
<keyword evidence="6" id="KW-0482">Metalloprotease</keyword>
<accession>A0A2T6BPG1</accession>
<dbReference type="SUPFAM" id="SSF51261">
    <property type="entry name" value="Duplicated hybrid motif"/>
    <property type="match status" value="1"/>
</dbReference>
<sequence length="375" mass="39599">MKLRPLLLALTLFATQAGAQSDPITTAKRASQMLTDAASALSEAQSASNRIDALTETVRAYEEGLAALREGLRRASIRERTIALTFEAKRDRLSRLLGVLQTIGASPAPLLMVHPTGPLGTARSGMILSDVTPALRKEALTLRNQLEEVRDLRRLQASAANQLTGALTGVQTARSALAQAMADRTELPKAFTADRNAMLRLVESADTLQGFASSLTELDAADTSNLADFETSKGRLPLPAPGTVLHGFNETDASGVTRPGLVLATRAQTLVTAPWPATIRYAGPLLDYGTVMILEPGRGYLLILAGLGQTFGEVGEVVGQGAPLGLMGGLPPNPDAFLNTAANGGGGIQQESLYIEVRKGDAPINPADWFANIRE</sequence>
<organism evidence="10 11">
    <name type="scientific">Litoreibacter ponti</name>
    <dbReference type="NCBI Taxonomy" id="1510457"/>
    <lineage>
        <taxon>Bacteria</taxon>
        <taxon>Pseudomonadati</taxon>
        <taxon>Pseudomonadota</taxon>
        <taxon>Alphaproteobacteria</taxon>
        <taxon>Rhodobacterales</taxon>
        <taxon>Roseobacteraceae</taxon>
        <taxon>Litoreibacter</taxon>
    </lineage>
</organism>
<dbReference type="Pfam" id="PF01551">
    <property type="entry name" value="Peptidase_M23"/>
    <property type="match status" value="1"/>
</dbReference>
<name>A0A2T6BPG1_9RHOB</name>
<keyword evidence="4" id="KW-0378">Hydrolase</keyword>
<evidence type="ECO:0000256" key="7">
    <source>
        <dbReference type="SAM" id="Coils"/>
    </source>
</evidence>
<dbReference type="EMBL" id="QBKS01000001">
    <property type="protein sequence ID" value="PTX57924.1"/>
    <property type="molecule type" value="Genomic_DNA"/>
</dbReference>
<comment type="caution">
    <text evidence="10">The sequence shown here is derived from an EMBL/GenBank/DDBJ whole genome shotgun (WGS) entry which is preliminary data.</text>
</comment>
<dbReference type="InterPro" id="IPR016047">
    <property type="entry name" value="M23ase_b-sheet_dom"/>
</dbReference>
<keyword evidence="2" id="KW-0645">Protease</keyword>
<proteinExistence type="predicted"/>
<evidence type="ECO:0000256" key="2">
    <source>
        <dbReference type="ARBA" id="ARBA00022670"/>
    </source>
</evidence>
<dbReference type="GO" id="GO:0004222">
    <property type="term" value="F:metalloendopeptidase activity"/>
    <property type="evidence" value="ECO:0007669"/>
    <property type="project" value="TreeGrafter"/>
</dbReference>
<evidence type="ECO:0000256" key="5">
    <source>
        <dbReference type="ARBA" id="ARBA00022833"/>
    </source>
</evidence>
<dbReference type="AlphaFoldDB" id="A0A2T6BPG1"/>
<evidence type="ECO:0000256" key="3">
    <source>
        <dbReference type="ARBA" id="ARBA00022723"/>
    </source>
</evidence>
<reference evidence="10 11" key="1">
    <citation type="submission" date="2018-04" db="EMBL/GenBank/DDBJ databases">
        <title>Genomic Encyclopedia of Archaeal and Bacterial Type Strains, Phase II (KMG-II): from individual species to whole genera.</title>
        <authorList>
            <person name="Goeker M."/>
        </authorList>
    </citation>
    <scope>NUCLEOTIDE SEQUENCE [LARGE SCALE GENOMIC DNA]</scope>
    <source>
        <strain evidence="10 11">DSM 100977</strain>
    </source>
</reference>
<feature type="coiled-coil region" evidence="7">
    <location>
        <begin position="37"/>
        <end position="64"/>
    </location>
</feature>
<dbReference type="GO" id="GO:0046872">
    <property type="term" value="F:metal ion binding"/>
    <property type="evidence" value="ECO:0007669"/>
    <property type="project" value="UniProtKB-KW"/>
</dbReference>
<evidence type="ECO:0000313" key="11">
    <source>
        <dbReference type="Proteomes" id="UP000243978"/>
    </source>
</evidence>
<evidence type="ECO:0000256" key="8">
    <source>
        <dbReference type="SAM" id="SignalP"/>
    </source>
</evidence>
<evidence type="ECO:0000313" key="10">
    <source>
        <dbReference type="EMBL" id="PTX57924.1"/>
    </source>
</evidence>
<dbReference type="OrthoDB" id="9809144at2"/>
<dbReference type="GO" id="GO:0006508">
    <property type="term" value="P:proteolysis"/>
    <property type="evidence" value="ECO:0007669"/>
    <property type="project" value="UniProtKB-KW"/>
</dbReference>
<protein>
    <submittedName>
        <fullName evidence="10">Septal ring factor EnvC (AmiA/AmiB activator)</fullName>
    </submittedName>
</protein>
<dbReference type="InterPro" id="IPR050570">
    <property type="entry name" value="Cell_wall_metabolism_enzyme"/>
</dbReference>
<keyword evidence="8" id="KW-0732">Signal</keyword>
<dbReference type="PANTHER" id="PTHR21666:SF288">
    <property type="entry name" value="CELL DIVISION PROTEIN YTFB"/>
    <property type="match status" value="1"/>
</dbReference>
<evidence type="ECO:0000256" key="6">
    <source>
        <dbReference type="ARBA" id="ARBA00023049"/>
    </source>
</evidence>
<comment type="cofactor">
    <cofactor evidence="1">
        <name>Zn(2+)</name>
        <dbReference type="ChEBI" id="CHEBI:29105"/>
    </cofactor>
</comment>
<feature type="chain" id="PRO_5015555756" evidence="8">
    <location>
        <begin position="20"/>
        <end position="375"/>
    </location>
</feature>
<gene>
    <name evidence="10" type="ORF">C8N43_2599</name>
</gene>
<feature type="signal peptide" evidence="8">
    <location>
        <begin position="1"/>
        <end position="19"/>
    </location>
</feature>
<keyword evidence="11" id="KW-1185">Reference proteome</keyword>
<evidence type="ECO:0000259" key="9">
    <source>
        <dbReference type="Pfam" id="PF01551"/>
    </source>
</evidence>
<evidence type="ECO:0000256" key="1">
    <source>
        <dbReference type="ARBA" id="ARBA00001947"/>
    </source>
</evidence>